<comment type="caution">
    <text evidence="1">The sequence shown here is derived from an EMBL/GenBank/DDBJ whole genome shotgun (WGS) entry which is preliminary data.</text>
</comment>
<evidence type="ECO:0000313" key="2">
    <source>
        <dbReference type="Proteomes" id="UP001217089"/>
    </source>
</evidence>
<name>A0ABQ9EEX0_TEGGR</name>
<dbReference type="Proteomes" id="UP001217089">
    <property type="component" value="Unassembled WGS sequence"/>
</dbReference>
<gene>
    <name evidence="1" type="ORF">KUTeg_020770</name>
</gene>
<keyword evidence="2" id="KW-1185">Reference proteome</keyword>
<evidence type="ECO:0000313" key="1">
    <source>
        <dbReference type="EMBL" id="KAJ8301783.1"/>
    </source>
</evidence>
<dbReference type="EMBL" id="JARBDR010000918">
    <property type="protein sequence ID" value="KAJ8301783.1"/>
    <property type="molecule type" value="Genomic_DNA"/>
</dbReference>
<proteinExistence type="predicted"/>
<protein>
    <recommendedName>
        <fullName evidence="3">Transposase</fullName>
    </recommendedName>
</protein>
<reference evidence="1 2" key="1">
    <citation type="submission" date="2022-12" db="EMBL/GenBank/DDBJ databases">
        <title>Chromosome-level genome of Tegillarca granosa.</title>
        <authorList>
            <person name="Kim J."/>
        </authorList>
    </citation>
    <scope>NUCLEOTIDE SEQUENCE [LARGE SCALE GENOMIC DNA]</scope>
    <source>
        <strain evidence="1">Teg-2019</strain>
        <tissue evidence="1">Adductor muscle</tissue>
    </source>
</reference>
<accession>A0ABQ9EEX0</accession>
<organism evidence="1 2">
    <name type="scientific">Tegillarca granosa</name>
    <name type="common">Malaysian cockle</name>
    <name type="synonym">Anadara granosa</name>
    <dbReference type="NCBI Taxonomy" id="220873"/>
    <lineage>
        <taxon>Eukaryota</taxon>
        <taxon>Metazoa</taxon>
        <taxon>Spiralia</taxon>
        <taxon>Lophotrochozoa</taxon>
        <taxon>Mollusca</taxon>
        <taxon>Bivalvia</taxon>
        <taxon>Autobranchia</taxon>
        <taxon>Pteriomorphia</taxon>
        <taxon>Arcoida</taxon>
        <taxon>Arcoidea</taxon>
        <taxon>Arcidae</taxon>
        <taxon>Tegillarca</taxon>
    </lineage>
</organism>
<evidence type="ECO:0008006" key="3">
    <source>
        <dbReference type="Google" id="ProtNLM"/>
    </source>
</evidence>
<sequence>MPEGTAEIRHKSMVSERTKIYFGVLKGVLTENNLLDKPMFIWNMDETLASLSPGSTKVLARKG</sequence>